<keyword evidence="1" id="KW-0472">Membrane</keyword>
<dbReference type="EMBL" id="RJKX01000019">
    <property type="protein sequence ID" value="ROP81050.1"/>
    <property type="molecule type" value="Genomic_DNA"/>
</dbReference>
<keyword evidence="5" id="KW-1185">Reference proteome</keyword>
<feature type="domain" description="Aerotolerance regulator N-terminal" evidence="2">
    <location>
        <begin position="7"/>
        <end position="81"/>
    </location>
</feature>
<feature type="transmembrane region" description="Helical" evidence="1">
    <location>
        <begin position="60"/>
        <end position="79"/>
    </location>
</feature>
<dbReference type="NCBIfam" id="TIGR02226">
    <property type="entry name" value="two_anch"/>
    <property type="match status" value="1"/>
</dbReference>
<feature type="domain" description="DUF4159" evidence="3">
    <location>
        <begin position="682"/>
        <end position="889"/>
    </location>
</feature>
<dbReference type="RefSeq" id="WP_123695536.1">
    <property type="nucleotide sequence ID" value="NZ_AP019700.1"/>
</dbReference>
<keyword evidence="1" id="KW-0812">Transmembrane</keyword>
<dbReference type="Gene3D" id="3.40.50.12140">
    <property type="entry name" value="Domain of unknown function DUF4159"/>
    <property type="match status" value="1"/>
</dbReference>
<dbReference type="AlphaFoldDB" id="A0A3N1KRQ0"/>
<name>A0A3N1KRQ0_9PROT</name>
<dbReference type="InterPro" id="IPR025297">
    <property type="entry name" value="DUF4159"/>
</dbReference>
<dbReference type="InterPro" id="IPR011933">
    <property type="entry name" value="Double_TM_dom"/>
</dbReference>
<gene>
    <name evidence="4" type="ORF">EDC65_5385</name>
</gene>
<reference evidence="4 5" key="1">
    <citation type="submission" date="2018-11" db="EMBL/GenBank/DDBJ databases">
        <title>Genomic Encyclopedia of Type Strains, Phase IV (KMG-IV): sequencing the most valuable type-strain genomes for metagenomic binning, comparative biology and taxonomic classification.</title>
        <authorList>
            <person name="Goeker M."/>
        </authorList>
    </citation>
    <scope>NUCLEOTIDE SEQUENCE [LARGE SCALE GENOMIC DNA]</scope>
    <source>
        <strain evidence="4 5">DSM 5900</strain>
    </source>
</reference>
<keyword evidence="1" id="KW-1133">Transmembrane helix</keyword>
<feature type="transmembrane region" description="Helical" evidence="1">
    <location>
        <begin position="6"/>
        <end position="28"/>
    </location>
</feature>
<evidence type="ECO:0000259" key="2">
    <source>
        <dbReference type="Pfam" id="PF07584"/>
    </source>
</evidence>
<dbReference type="Proteomes" id="UP000278222">
    <property type="component" value="Unassembled WGS sequence"/>
</dbReference>
<dbReference type="PANTHER" id="PTHR37464:SF1">
    <property type="entry name" value="BLL2463 PROTEIN"/>
    <property type="match status" value="1"/>
</dbReference>
<dbReference type="Pfam" id="PF13709">
    <property type="entry name" value="DUF4159"/>
    <property type="match status" value="1"/>
</dbReference>
<evidence type="ECO:0000256" key="1">
    <source>
        <dbReference type="SAM" id="Phobius"/>
    </source>
</evidence>
<proteinExistence type="predicted"/>
<dbReference type="PANTHER" id="PTHR37464">
    <property type="entry name" value="BLL2463 PROTEIN"/>
    <property type="match status" value="1"/>
</dbReference>
<protein>
    <submittedName>
        <fullName evidence="4">Putative membrane protein (TIGR02226 family)</fullName>
    </submittedName>
</protein>
<sequence length="909" mass="97406">MLSLGTLAFAAPWALVGLASLPVLWWLLRVTPPAPRRIAFPPIRLLLDLRPKEETPAKTPLWLILLRMLLAALAILALAQPLLNPSAGLTGSGPLVLVVDDGWAAARQWRERQAAMVDVIDRAERAGRRVILLTTAPLPGGEAPRPPEPMRAADARLLAQTLAPRPWPADRQAAAERVAGLRLDGSANAVWLSDGIEGPGAALLGDRLQRLGGLQVYVDEPGGLSRLVLPPRTEAGEMMVPVRRASEAGEDRLFVRATAEDGRLLAREGVALAPGRRAAEARLELPLELRNRVHRIEIEGENSAGGTVLVDERWRRRPVGVAFAGTLDASQPLLSDLHYLQRALQPFAEVRIGPVAELLRRELAVLALPDSAMPTPEDQQRLQRWMEDGGIVLRFAGPNLAQNPDAMVPVTLRRGDRQLGGALSWSQPAPLAEFDPASPFAGMAVPKEVTVSRQVLAEPALDLNQKSWAKLADGTPIVTGEKRGRGWLALVHTTANTEWSNLAISGLFVEMLQRVVSMSEGVTSAGAEGVMPPLELLDGFGRPRTGSTTATPIPAGTFATTVAGPRHPPGFYGTQQARRALNLTQSVAEVAPLAALPAGAQILRYGTAGEVPLRPWLLVAAFLLALVDVVIGYWLRGLLRVGRLRPVAAAALALAFLALPGQSGAQQAAGDDFALRATTETRLASVRTGNPMVDATSRSGLAGLSTILGRRTSIEAAEPMEVDLERDELAFFPLLYWPVTSEQPTLSTQAVNRLNTYLRNGGTILFDTQDQGIGAASAVTGGGMRRLQQLARGLQIGTLAPVPPEHVLTKAFYLMQDFPGRYAGGQVWVEKLDDRVNDGVASVIIGSNDWAGAWAADGNGRGSNAVVPGGERQREMAYRFGVNLVMYALTGNYKADQVHVPAILERLGQ</sequence>
<dbReference type="InterPro" id="IPR024163">
    <property type="entry name" value="Aerotolerance_reg_N"/>
</dbReference>
<accession>A0A3N1KRQ0</accession>
<organism evidence="4 5">
    <name type="scientific">Stella humosa</name>
    <dbReference type="NCBI Taxonomy" id="94"/>
    <lineage>
        <taxon>Bacteria</taxon>
        <taxon>Pseudomonadati</taxon>
        <taxon>Pseudomonadota</taxon>
        <taxon>Alphaproteobacteria</taxon>
        <taxon>Rhodospirillales</taxon>
        <taxon>Stellaceae</taxon>
        <taxon>Stella</taxon>
    </lineage>
</organism>
<dbReference type="CDD" id="cd03143">
    <property type="entry name" value="A4_beta-galactosidase_middle_domain"/>
    <property type="match status" value="1"/>
</dbReference>
<evidence type="ECO:0000259" key="3">
    <source>
        <dbReference type="Pfam" id="PF13709"/>
    </source>
</evidence>
<evidence type="ECO:0000313" key="4">
    <source>
        <dbReference type="EMBL" id="ROP81050.1"/>
    </source>
</evidence>
<dbReference type="OrthoDB" id="9773014at2"/>
<dbReference type="Pfam" id="PF07584">
    <property type="entry name" value="BatA"/>
    <property type="match status" value="1"/>
</dbReference>
<feature type="transmembrane region" description="Helical" evidence="1">
    <location>
        <begin position="616"/>
        <end position="635"/>
    </location>
</feature>
<evidence type="ECO:0000313" key="5">
    <source>
        <dbReference type="Proteomes" id="UP000278222"/>
    </source>
</evidence>
<comment type="caution">
    <text evidence="4">The sequence shown here is derived from an EMBL/GenBank/DDBJ whole genome shotgun (WGS) entry which is preliminary data.</text>
</comment>